<dbReference type="SUPFAM" id="SSF63411">
    <property type="entry name" value="LuxS/MPP-like metallohydrolase"/>
    <property type="match status" value="4"/>
</dbReference>
<keyword evidence="2" id="KW-0645">Protease</keyword>
<accession>A0A0E2AMY3</accession>
<reference evidence="9 10" key="1">
    <citation type="submission" date="2012-02" db="EMBL/GenBank/DDBJ databases">
        <title>The Genome Sequence of Bacteroides fragilis CL07T12C05.</title>
        <authorList>
            <consortium name="The Broad Institute Genome Sequencing Platform"/>
            <person name="Earl A."/>
            <person name="Ward D."/>
            <person name="Feldgarden M."/>
            <person name="Gevers D."/>
            <person name="Zitomersky N.L."/>
            <person name="Coyne M.J."/>
            <person name="Comstock L.E."/>
            <person name="Young S.K."/>
            <person name="Zeng Q."/>
            <person name="Gargeya S."/>
            <person name="Fitzgerald M."/>
            <person name="Haas B."/>
            <person name="Abouelleil A."/>
            <person name="Alvarado L."/>
            <person name="Arachchi H.M."/>
            <person name="Berlin A."/>
            <person name="Chapman S.B."/>
            <person name="Gearin G."/>
            <person name="Goldberg J."/>
            <person name="Griggs A."/>
            <person name="Gujja S."/>
            <person name="Hansen M."/>
            <person name="Heiman D."/>
            <person name="Howarth C."/>
            <person name="Larimer J."/>
            <person name="Lui A."/>
            <person name="MacDonald P.J.P."/>
            <person name="McCowen C."/>
            <person name="Montmayeur A."/>
            <person name="Murphy C."/>
            <person name="Neiman D."/>
            <person name="Pearson M."/>
            <person name="Priest M."/>
            <person name="Roberts A."/>
            <person name="Saif S."/>
            <person name="Shea T."/>
            <person name="Sisk P."/>
            <person name="Stolte C."/>
            <person name="Sykes S."/>
            <person name="Wortman J."/>
            <person name="Nusbaum C."/>
            <person name="Birren B."/>
        </authorList>
    </citation>
    <scope>NUCLEOTIDE SEQUENCE [LARGE SCALE GENOMIC DNA]</scope>
    <source>
        <strain evidence="9 10">CL07T12C05</strain>
    </source>
</reference>
<evidence type="ECO:0000259" key="8">
    <source>
        <dbReference type="Pfam" id="PF05193"/>
    </source>
</evidence>
<name>A0A0E2AMY3_BACFG</name>
<dbReference type="InterPro" id="IPR011765">
    <property type="entry name" value="Pept_M16_N"/>
</dbReference>
<dbReference type="PATRIC" id="fig|997883.3.peg.3215"/>
<feature type="chain" id="PRO_5002391885" description="Peptidase M16 inactive domain-containing protein" evidence="6">
    <location>
        <begin position="26"/>
        <end position="954"/>
    </location>
</feature>
<dbReference type="Gene3D" id="3.30.830.10">
    <property type="entry name" value="Metalloenzyme, LuxS/M16 peptidase-like"/>
    <property type="match status" value="4"/>
</dbReference>
<sequence length="954" mass="109457">MKRNNKNRYLYIAAIFIAAMLPYTACPQSTPILLPPGTVEGRLPNGLHYLILHNASPASRVEFRLIMRVGSVQETEQEKGCAHFLEHITFGGTRHFPKRSLVEYLESLGMKYGQDINAFTGFDRTIYMFAVPTDFAKDEALDRSLLILHDWLDGVTIDPEKVENEKGIILEELRGFDPEDDFYPLKIGQGIFSHRMPLGTTDDIRKVTPQVLKNYYHKWYVPSLATLVIVGDISPLEIESKIKERFKSLPGHPVKDFRNYPLEYTRGIHLASIRDSLQPRTKVELMIPHPCTVERTMEDAIAKEKGRLLVSAISSRFRARKLKTDVTDQWYLSDKNHFVLTVEGENRKEILTSISTTVSLLNDLIRNGWQEDELQDIKNNFCRRMKLSTDAPSRPSSMWCDDFADYVISGDRYLTDPSQQQQLKEAMSRVSGQSLQTLLKEWMSYREETLLVACSTHPGLGAPLSETEIASAWAQGEQVECTPFLYFRPEKQEEIDIETPPCLAARFPFDPASVLRQTEYPQNRIREVELKNGIRLVLKPTLEADSTLLITSFAPFGTSSLSDEEYPLLEGFAGYIDMGDIAKVDGQVLSDYLFRKEISLSMAVENHWHGFIGMSPTANAPELFNLIYEKIFDPELKYDEFEEIRQDLLENQDKETILEKMLQRSPDRLLSARINELTGTGFARSSQKLSSEQIKNLNLDSIAAFYKKLYTNPQGTTYVICGNFNADTLMQQFVSVFGRIPVSSHLSRFSYPHFNFPVRKHIEGFPNDNDTQTLFDYLLPGHYQPGLKNTLTLKLMRDLIRNRLISVLREQKSLVYSPYISLMYEGIPQGIFYFDINASADNDNMPQIEQLLKEILHQLKQQEVDNEELNTLKRSFLIAKREALNEESPSAWRTALVGLLKNGETISDFDHYEQCLDSITPAMLREAFRRYLDTENYILLYLSKNKLKNDTSNH</sequence>
<gene>
    <name evidence="9" type="ORF">HMPREF1056_03076</name>
</gene>
<dbReference type="InterPro" id="IPR007863">
    <property type="entry name" value="Peptidase_M16_C"/>
</dbReference>
<dbReference type="InterPro" id="IPR011249">
    <property type="entry name" value="Metalloenz_LuxS/M16"/>
</dbReference>
<dbReference type="PANTHER" id="PTHR43690:SF17">
    <property type="entry name" value="PROTEIN YHJJ"/>
    <property type="match status" value="1"/>
</dbReference>
<dbReference type="Pfam" id="PF05193">
    <property type="entry name" value="Peptidase_M16_C"/>
    <property type="match status" value="2"/>
</dbReference>
<dbReference type="GO" id="GO:0008237">
    <property type="term" value="F:metallopeptidase activity"/>
    <property type="evidence" value="ECO:0007669"/>
    <property type="project" value="UniProtKB-KW"/>
</dbReference>
<dbReference type="AlphaFoldDB" id="A0A0E2AMY3"/>
<feature type="domain" description="Peptidase M16 C-terminal" evidence="8">
    <location>
        <begin position="206"/>
        <end position="380"/>
    </location>
</feature>
<dbReference type="EMBL" id="AGXN01000016">
    <property type="protein sequence ID" value="EIY94125.1"/>
    <property type="molecule type" value="Genomic_DNA"/>
</dbReference>
<feature type="domain" description="Peptidase M16 N-terminal" evidence="7">
    <location>
        <begin position="51"/>
        <end position="179"/>
    </location>
</feature>
<comment type="similarity">
    <text evidence="1">Belongs to the peptidase M16 family.</text>
</comment>
<organism evidence="9 10">
    <name type="scientific">Bacteroides fragilis CL07T12C05</name>
    <dbReference type="NCBI Taxonomy" id="997883"/>
    <lineage>
        <taxon>Bacteria</taxon>
        <taxon>Pseudomonadati</taxon>
        <taxon>Bacteroidota</taxon>
        <taxon>Bacteroidia</taxon>
        <taxon>Bacteroidales</taxon>
        <taxon>Bacteroidaceae</taxon>
        <taxon>Bacteroides</taxon>
    </lineage>
</organism>
<feature type="signal peptide" evidence="6">
    <location>
        <begin position="1"/>
        <end position="25"/>
    </location>
</feature>
<dbReference type="GO" id="GO:0046872">
    <property type="term" value="F:metal ion binding"/>
    <property type="evidence" value="ECO:0007669"/>
    <property type="project" value="InterPro"/>
</dbReference>
<evidence type="ECO:0000259" key="7">
    <source>
        <dbReference type="Pfam" id="PF00675"/>
    </source>
</evidence>
<comment type="caution">
    <text evidence="9">The sequence shown here is derived from an EMBL/GenBank/DDBJ whole genome shotgun (WGS) entry which is preliminary data.</text>
</comment>
<keyword evidence="4" id="KW-0862">Zinc</keyword>
<evidence type="ECO:0000256" key="2">
    <source>
        <dbReference type="ARBA" id="ARBA00022670"/>
    </source>
</evidence>
<evidence type="ECO:0000256" key="5">
    <source>
        <dbReference type="ARBA" id="ARBA00023049"/>
    </source>
</evidence>
<keyword evidence="3" id="KW-0378">Hydrolase</keyword>
<evidence type="ECO:0000256" key="1">
    <source>
        <dbReference type="ARBA" id="ARBA00007261"/>
    </source>
</evidence>
<evidence type="ECO:0000256" key="6">
    <source>
        <dbReference type="SAM" id="SignalP"/>
    </source>
</evidence>
<keyword evidence="6" id="KW-0732">Signal</keyword>
<evidence type="ECO:0008006" key="11">
    <source>
        <dbReference type="Google" id="ProtNLM"/>
    </source>
</evidence>
<dbReference type="Pfam" id="PF00675">
    <property type="entry name" value="Peptidase_M16"/>
    <property type="match status" value="1"/>
</dbReference>
<dbReference type="RefSeq" id="WP_005797894.1">
    <property type="nucleotide sequence ID" value="NZ_JH724216.1"/>
</dbReference>
<dbReference type="HOGENOM" id="CLU_008156_0_0_10"/>
<protein>
    <recommendedName>
        <fullName evidence="11">Peptidase M16 inactive domain-containing protein</fullName>
    </recommendedName>
</protein>
<proteinExistence type="inferred from homology"/>
<evidence type="ECO:0000313" key="10">
    <source>
        <dbReference type="Proteomes" id="UP000003879"/>
    </source>
</evidence>
<dbReference type="PANTHER" id="PTHR43690">
    <property type="entry name" value="NARDILYSIN"/>
    <property type="match status" value="1"/>
</dbReference>
<dbReference type="InterPro" id="IPR050626">
    <property type="entry name" value="Peptidase_M16"/>
</dbReference>
<evidence type="ECO:0000256" key="4">
    <source>
        <dbReference type="ARBA" id="ARBA00022833"/>
    </source>
</evidence>
<keyword evidence="5" id="KW-0482">Metalloprotease</keyword>
<evidence type="ECO:0000313" key="9">
    <source>
        <dbReference type="EMBL" id="EIY94125.1"/>
    </source>
</evidence>
<feature type="domain" description="Peptidase M16 C-terminal" evidence="8">
    <location>
        <begin position="696"/>
        <end position="875"/>
    </location>
</feature>
<dbReference type="GO" id="GO:0006508">
    <property type="term" value="P:proteolysis"/>
    <property type="evidence" value="ECO:0007669"/>
    <property type="project" value="UniProtKB-KW"/>
</dbReference>
<evidence type="ECO:0000256" key="3">
    <source>
        <dbReference type="ARBA" id="ARBA00022801"/>
    </source>
</evidence>
<dbReference type="Proteomes" id="UP000003879">
    <property type="component" value="Unassembled WGS sequence"/>
</dbReference>